<accession>A0A482VAU7</accession>
<reference evidence="1 2" key="1">
    <citation type="submission" date="2017-03" db="EMBL/GenBank/DDBJ databases">
        <title>Genome of the blue death feigning beetle - Asbolus verrucosus.</title>
        <authorList>
            <person name="Rider S.D."/>
        </authorList>
    </citation>
    <scope>NUCLEOTIDE SEQUENCE [LARGE SCALE GENOMIC DNA]</scope>
    <source>
        <strain evidence="1">Butters</strain>
        <tissue evidence="1">Head and leg muscle</tissue>
    </source>
</reference>
<gene>
    <name evidence="1" type="ORF">BDFB_014003</name>
</gene>
<evidence type="ECO:0000313" key="1">
    <source>
        <dbReference type="EMBL" id="RZB40346.1"/>
    </source>
</evidence>
<feature type="non-terminal residue" evidence="1">
    <location>
        <position position="172"/>
    </location>
</feature>
<comment type="caution">
    <text evidence="1">The sequence shown here is derived from an EMBL/GenBank/DDBJ whole genome shotgun (WGS) entry which is preliminary data.</text>
</comment>
<protein>
    <submittedName>
        <fullName evidence="1">Uncharacterized protein</fullName>
    </submittedName>
</protein>
<sequence length="172" mass="19346">KSSKIKEFSKSVLLLYFVQKAKILNSVKSLVKIFNAKGNSGSEDLCGRNHISEIEEILEEAYRNGKFNSLKFPVSYLGLSHPNAYTAHTFRRSSHFLPVGSGADILRLKRHGGWKISSVPESYVEGRIKEKVDVSKPVLVAKRHKKIKNDGSTMLHFPSTSRIIIQHVSNIK</sequence>
<organism evidence="1 2">
    <name type="scientific">Asbolus verrucosus</name>
    <name type="common">Desert ironclad beetle</name>
    <dbReference type="NCBI Taxonomy" id="1661398"/>
    <lineage>
        <taxon>Eukaryota</taxon>
        <taxon>Metazoa</taxon>
        <taxon>Ecdysozoa</taxon>
        <taxon>Arthropoda</taxon>
        <taxon>Hexapoda</taxon>
        <taxon>Insecta</taxon>
        <taxon>Pterygota</taxon>
        <taxon>Neoptera</taxon>
        <taxon>Endopterygota</taxon>
        <taxon>Coleoptera</taxon>
        <taxon>Polyphaga</taxon>
        <taxon>Cucujiformia</taxon>
        <taxon>Tenebrionidae</taxon>
        <taxon>Pimeliinae</taxon>
        <taxon>Asbolus</taxon>
    </lineage>
</organism>
<dbReference type="Proteomes" id="UP000292052">
    <property type="component" value="Unassembled WGS sequence"/>
</dbReference>
<name>A0A482VAU7_ASBVE</name>
<proteinExistence type="predicted"/>
<keyword evidence="2" id="KW-1185">Reference proteome</keyword>
<dbReference type="EMBL" id="QDEB01119765">
    <property type="protein sequence ID" value="RZB40346.1"/>
    <property type="molecule type" value="Genomic_DNA"/>
</dbReference>
<dbReference type="STRING" id="1661398.A0A482VAU7"/>
<dbReference type="AlphaFoldDB" id="A0A482VAU7"/>
<evidence type="ECO:0000313" key="2">
    <source>
        <dbReference type="Proteomes" id="UP000292052"/>
    </source>
</evidence>
<feature type="non-terminal residue" evidence="1">
    <location>
        <position position="1"/>
    </location>
</feature>